<dbReference type="InParanoid" id="A0A2P5BCK9"/>
<organism evidence="1 2">
    <name type="scientific">Trema orientale</name>
    <name type="common">Charcoal tree</name>
    <name type="synonym">Celtis orientalis</name>
    <dbReference type="NCBI Taxonomy" id="63057"/>
    <lineage>
        <taxon>Eukaryota</taxon>
        <taxon>Viridiplantae</taxon>
        <taxon>Streptophyta</taxon>
        <taxon>Embryophyta</taxon>
        <taxon>Tracheophyta</taxon>
        <taxon>Spermatophyta</taxon>
        <taxon>Magnoliopsida</taxon>
        <taxon>eudicotyledons</taxon>
        <taxon>Gunneridae</taxon>
        <taxon>Pentapetalae</taxon>
        <taxon>rosids</taxon>
        <taxon>fabids</taxon>
        <taxon>Rosales</taxon>
        <taxon>Cannabaceae</taxon>
        <taxon>Trema</taxon>
    </lineage>
</organism>
<protein>
    <submittedName>
        <fullName evidence="1">Uncharacterized protein</fullName>
    </submittedName>
</protein>
<dbReference type="Proteomes" id="UP000237000">
    <property type="component" value="Unassembled WGS sequence"/>
</dbReference>
<reference evidence="2" key="1">
    <citation type="submission" date="2016-06" db="EMBL/GenBank/DDBJ databases">
        <title>Parallel loss of symbiosis genes in relatives of nitrogen-fixing non-legume Parasponia.</title>
        <authorList>
            <person name="Van Velzen R."/>
            <person name="Holmer R."/>
            <person name="Bu F."/>
            <person name="Rutten L."/>
            <person name="Van Zeijl A."/>
            <person name="Liu W."/>
            <person name="Santuari L."/>
            <person name="Cao Q."/>
            <person name="Sharma T."/>
            <person name="Shen D."/>
            <person name="Roswanjaya Y."/>
            <person name="Wardhani T."/>
            <person name="Kalhor M.S."/>
            <person name="Jansen J."/>
            <person name="Van den Hoogen J."/>
            <person name="Gungor B."/>
            <person name="Hartog M."/>
            <person name="Hontelez J."/>
            <person name="Verver J."/>
            <person name="Yang W.-C."/>
            <person name="Schijlen E."/>
            <person name="Repin R."/>
            <person name="Schilthuizen M."/>
            <person name="Schranz E."/>
            <person name="Heidstra R."/>
            <person name="Miyata K."/>
            <person name="Fedorova E."/>
            <person name="Kohlen W."/>
            <person name="Bisseling T."/>
            <person name="Smit S."/>
            <person name="Geurts R."/>
        </authorList>
    </citation>
    <scope>NUCLEOTIDE SEQUENCE [LARGE SCALE GENOMIC DNA]</scope>
    <source>
        <strain evidence="2">cv. RG33-2</strain>
    </source>
</reference>
<proteinExistence type="predicted"/>
<evidence type="ECO:0000313" key="2">
    <source>
        <dbReference type="Proteomes" id="UP000237000"/>
    </source>
</evidence>
<accession>A0A2P5BCK9</accession>
<evidence type="ECO:0000313" key="1">
    <source>
        <dbReference type="EMBL" id="PON46525.1"/>
    </source>
</evidence>
<dbReference type="EMBL" id="JXTC01000552">
    <property type="protein sequence ID" value="PON46525.1"/>
    <property type="molecule type" value="Genomic_DNA"/>
</dbReference>
<dbReference type="OrthoDB" id="1836818at2759"/>
<feature type="non-terminal residue" evidence="1">
    <location>
        <position position="105"/>
    </location>
</feature>
<sequence>MNDEQKTALTKCGFVSFLHMKPPFVKSSLISYLIDKVDSEVRTLIIHENTYLLNRETFEFVMGFLDSGGEIIINDDRQIEVNDVVADLWKYKEADEMFVIWLVLL</sequence>
<gene>
    <name evidence="1" type="ORF">TorRG33x02_325730</name>
</gene>
<comment type="caution">
    <text evidence="1">The sequence shown here is derived from an EMBL/GenBank/DDBJ whole genome shotgun (WGS) entry which is preliminary data.</text>
</comment>
<keyword evidence="2" id="KW-1185">Reference proteome</keyword>
<dbReference type="AlphaFoldDB" id="A0A2P5BCK9"/>
<name>A0A2P5BCK9_TREOI</name>